<feature type="domain" description="OmpR/PhoB-type" evidence="9">
    <location>
        <begin position="129"/>
        <end position="228"/>
    </location>
</feature>
<keyword evidence="5" id="KW-0804">Transcription</keyword>
<evidence type="ECO:0000256" key="6">
    <source>
        <dbReference type="PROSITE-ProRule" id="PRU00169"/>
    </source>
</evidence>
<dbReference type="GO" id="GO:0005829">
    <property type="term" value="C:cytosol"/>
    <property type="evidence" value="ECO:0007669"/>
    <property type="project" value="TreeGrafter"/>
</dbReference>
<keyword evidence="4 7" id="KW-0238">DNA-binding</keyword>
<gene>
    <name evidence="10" type="ORF">DAD186_15350</name>
    <name evidence="11" type="ORF">FOB48_03860</name>
</gene>
<evidence type="ECO:0000256" key="3">
    <source>
        <dbReference type="ARBA" id="ARBA00023015"/>
    </source>
</evidence>
<dbReference type="FunFam" id="3.40.50.2300:FF:000002">
    <property type="entry name" value="DNA-binding response regulator PhoP"/>
    <property type="match status" value="1"/>
</dbReference>
<dbReference type="KEGG" id="dva:DAD186_15350"/>
<keyword evidence="2" id="KW-0902">Two-component regulatory system</keyword>
<evidence type="ECO:0000256" key="1">
    <source>
        <dbReference type="ARBA" id="ARBA00022553"/>
    </source>
</evidence>
<dbReference type="Gene3D" id="6.10.250.690">
    <property type="match status" value="1"/>
</dbReference>
<dbReference type="FunFam" id="1.10.10.10:FF:000446">
    <property type="entry name" value="DNA-binding response regulator"/>
    <property type="match status" value="1"/>
</dbReference>
<dbReference type="Pfam" id="PF00072">
    <property type="entry name" value="Response_reg"/>
    <property type="match status" value="1"/>
</dbReference>
<name>A0A1B0ZJ89_9MICO</name>
<dbReference type="EMBL" id="CP044108">
    <property type="protein sequence ID" value="QEU11515.1"/>
    <property type="molecule type" value="Genomic_DNA"/>
</dbReference>
<evidence type="ECO:0000313" key="13">
    <source>
        <dbReference type="Proteomes" id="UP000323865"/>
    </source>
</evidence>
<evidence type="ECO:0000256" key="5">
    <source>
        <dbReference type="ARBA" id="ARBA00023163"/>
    </source>
</evidence>
<dbReference type="PANTHER" id="PTHR48111:SF40">
    <property type="entry name" value="PHOSPHATE REGULON TRANSCRIPTIONAL REGULATORY PROTEIN PHOB"/>
    <property type="match status" value="1"/>
</dbReference>
<evidence type="ECO:0000256" key="4">
    <source>
        <dbReference type="ARBA" id="ARBA00023125"/>
    </source>
</evidence>
<dbReference type="SMART" id="SM00448">
    <property type="entry name" value="REC"/>
    <property type="match status" value="1"/>
</dbReference>
<dbReference type="InterPro" id="IPR001789">
    <property type="entry name" value="Sig_transdc_resp-reg_receiver"/>
</dbReference>
<keyword evidence="1 6" id="KW-0597">Phosphoprotein</keyword>
<dbReference type="CDD" id="cd00383">
    <property type="entry name" value="trans_reg_C"/>
    <property type="match status" value="1"/>
</dbReference>
<dbReference type="GO" id="GO:0006355">
    <property type="term" value="P:regulation of DNA-templated transcription"/>
    <property type="evidence" value="ECO:0007669"/>
    <property type="project" value="InterPro"/>
</dbReference>
<dbReference type="InterPro" id="IPR011006">
    <property type="entry name" value="CheY-like_superfamily"/>
</dbReference>
<dbReference type="Gene3D" id="1.10.10.10">
    <property type="entry name" value="Winged helix-like DNA-binding domain superfamily/Winged helix DNA-binding domain"/>
    <property type="match status" value="1"/>
</dbReference>
<dbReference type="STRING" id="1630135.DAD186_15350"/>
<evidence type="ECO:0000313" key="11">
    <source>
        <dbReference type="EMBL" id="QEU11515.1"/>
    </source>
</evidence>
<dbReference type="GO" id="GO:0000156">
    <property type="term" value="F:phosphorelay response regulator activity"/>
    <property type="evidence" value="ECO:0007669"/>
    <property type="project" value="TreeGrafter"/>
</dbReference>
<dbReference type="GO" id="GO:0000976">
    <property type="term" value="F:transcription cis-regulatory region binding"/>
    <property type="evidence" value="ECO:0007669"/>
    <property type="project" value="TreeGrafter"/>
</dbReference>
<keyword evidence="13" id="KW-1185">Reference proteome</keyword>
<reference evidence="11 13" key="2">
    <citation type="submission" date="2019-09" db="EMBL/GenBank/DDBJ databases">
        <title>FDA dAtabase for Regulatory Grade micrObial Sequences (FDA-ARGOS): Supporting development and validation of Infectious Disease Dx tests.</title>
        <authorList>
            <person name="Sciortino C."/>
            <person name="Tallon L."/>
            <person name="Sadzewicz L."/>
            <person name="Vavikolanu K."/>
            <person name="Mehta A."/>
            <person name="Aluvathingal J."/>
            <person name="Nadendla S."/>
            <person name="Nandy P."/>
            <person name="Geyer C."/>
            <person name="Yan Y."/>
            <person name="Sichtig H."/>
        </authorList>
    </citation>
    <scope>NUCLEOTIDE SEQUENCE [LARGE SCALE GENOMIC DNA]</scope>
    <source>
        <strain evidence="11 13">FDAARGOS_640</strain>
    </source>
</reference>
<feature type="domain" description="Response regulatory" evidence="8">
    <location>
        <begin position="3"/>
        <end position="118"/>
    </location>
</feature>
<dbReference type="InterPro" id="IPR039420">
    <property type="entry name" value="WalR-like"/>
</dbReference>
<dbReference type="AlphaFoldDB" id="A0A1B0ZJ89"/>
<dbReference type="PROSITE" id="PS50110">
    <property type="entry name" value="RESPONSE_REGULATORY"/>
    <property type="match status" value="1"/>
</dbReference>
<dbReference type="Pfam" id="PF00486">
    <property type="entry name" value="Trans_reg_C"/>
    <property type="match status" value="1"/>
</dbReference>
<feature type="DNA-binding region" description="OmpR/PhoB-type" evidence="7">
    <location>
        <begin position="129"/>
        <end position="228"/>
    </location>
</feature>
<dbReference type="SUPFAM" id="SSF52172">
    <property type="entry name" value="CheY-like"/>
    <property type="match status" value="1"/>
</dbReference>
<evidence type="ECO:0000313" key="10">
    <source>
        <dbReference type="EMBL" id="ANP28085.1"/>
    </source>
</evidence>
<evidence type="ECO:0000256" key="2">
    <source>
        <dbReference type="ARBA" id="ARBA00023012"/>
    </source>
</evidence>
<dbReference type="InterPro" id="IPR001867">
    <property type="entry name" value="OmpR/PhoB-type_DNA-bd"/>
</dbReference>
<dbReference type="PANTHER" id="PTHR48111">
    <property type="entry name" value="REGULATOR OF RPOS"/>
    <property type="match status" value="1"/>
</dbReference>
<dbReference type="Gene3D" id="3.40.50.2300">
    <property type="match status" value="1"/>
</dbReference>
<dbReference type="Proteomes" id="UP000092596">
    <property type="component" value="Chromosome"/>
</dbReference>
<evidence type="ECO:0000313" key="12">
    <source>
        <dbReference type="Proteomes" id="UP000092596"/>
    </source>
</evidence>
<dbReference type="InterPro" id="IPR016032">
    <property type="entry name" value="Sig_transdc_resp-reg_C-effctor"/>
</dbReference>
<reference evidence="10 12" key="1">
    <citation type="submission" date="2015-06" db="EMBL/GenBank/DDBJ databases">
        <title>Investigation of pathophysiology for high-risk pregnancy and development of treatment modality based on it.</title>
        <authorList>
            <person name="Kim B.-C."/>
            <person name="Lim S."/>
        </authorList>
    </citation>
    <scope>NUCLEOTIDE SEQUENCE [LARGE SCALE GENOMIC DNA]</scope>
    <source>
        <strain evidence="10 12">AD1-86</strain>
    </source>
</reference>
<dbReference type="PATRIC" id="fig|1630135.4.peg.1537"/>
<protein>
    <submittedName>
        <fullName evidence="11">Response regulator transcription factor</fullName>
    </submittedName>
</protein>
<organism evidence="10 12">
    <name type="scientific">Dermabacter vaginalis</name>
    <dbReference type="NCBI Taxonomy" id="1630135"/>
    <lineage>
        <taxon>Bacteria</taxon>
        <taxon>Bacillati</taxon>
        <taxon>Actinomycetota</taxon>
        <taxon>Actinomycetes</taxon>
        <taxon>Micrococcales</taxon>
        <taxon>Dermabacteraceae</taxon>
        <taxon>Dermabacter</taxon>
    </lineage>
</organism>
<dbReference type="GO" id="GO:0032993">
    <property type="term" value="C:protein-DNA complex"/>
    <property type="evidence" value="ECO:0007669"/>
    <property type="project" value="TreeGrafter"/>
</dbReference>
<dbReference type="PROSITE" id="PS51755">
    <property type="entry name" value="OMPR_PHOB"/>
    <property type="match status" value="1"/>
</dbReference>
<evidence type="ECO:0000259" key="9">
    <source>
        <dbReference type="PROSITE" id="PS51755"/>
    </source>
</evidence>
<keyword evidence="3" id="KW-0805">Transcription regulation</keyword>
<dbReference type="EMBL" id="CP012117">
    <property type="protein sequence ID" value="ANP28085.1"/>
    <property type="molecule type" value="Genomic_DNA"/>
</dbReference>
<evidence type="ECO:0000259" key="8">
    <source>
        <dbReference type="PROSITE" id="PS50110"/>
    </source>
</evidence>
<proteinExistence type="predicted"/>
<dbReference type="RefSeq" id="WP_065248141.1">
    <property type="nucleotide sequence ID" value="NZ_CP012117.1"/>
</dbReference>
<dbReference type="SMART" id="SM00862">
    <property type="entry name" value="Trans_reg_C"/>
    <property type="match status" value="1"/>
</dbReference>
<evidence type="ECO:0000256" key="7">
    <source>
        <dbReference type="PROSITE-ProRule" id="PRU01091"/>
    </source>
</evidence>
<dbReference type="Proteomes" id="UP000323865">
    <property type="component" value="Chromosome"/>
</dbReference>
<accession>A0A1B0ZJ89</accession>
<dbReference type="InterPro" id="IPR036388">
    <property type="entry name" value="WH-like_DNA-bd_sf"/>
</dbReference>
<sequence length="232" mass="25696">MTRLLLVEDDSAIAEPLSRALDREGYSVVRASRGIDALTIAATEGHIDFVILDLGLPDIDGLEVCRRLRKGGLEAPVLILTARADEVDAVVGLDAGADDYVTKPFRLGELQARIRALLRRTQVVEDTSASTYDINGVSLDPSARRVYVDDEELSLSAKEFDLLAVLMREAGSVVTRDDLMREVWGAEWWGSTKTLDMHISWLRRKLGDDATSPRRITTVRGVGFRFEDTDAH</sequence>
<dbReference type="SUPFAM" id="SSF46894">
    <property type="entry name" value="C-terminal effector domain of the bipartite response regulators"/>
    <property type="match status" value="1"/>
</dbReference>
<feature type="modified residue" description="4-aspartylphosphate" evidence="6">
    <location>
        <position position="53"/>
    </location>
</feature>